<dbReference type="GO" id="GO:0016787">
    <property type="term" value="F:hydrolase activity"/>
    <property type="evidence" value="ECO:0007669"/>
    <property type="project" value="UniProtKB-KW"/>
</dbReference>
<dbReference type="PANTHER" id="PTHR43316">
    <property type="entry name" value="HYDROLASE, HALOACID DELAHOGENASE-RELATED"/>
    <property type="match status" value="1"/>
</dbReference>
<evidence type="ECO:0000313" key="2">
    <source>
        <dbReference type="EMBL" id="KDB50419.1"/>
    </source>
</evidence>
<dbReference type="STRING" id="34103.SAMN05421778_1056"/>
<dbReference type="PANTHER" id="PTHR43316:SF3">
    <property type="entry name" value="HALOACID DEHALOGENASE, TYPE II (AFU_ORTHOLOGUE AFUA_2G07750)-RELATED"/>
    <property type="match status" value="1"/>
</dbReference>
<organism evidence="2 3">
    <name type="scientific">Sphaerotilus natans subsp. natans DSM 6575</name>
    <dbReference type="NCBI Taxonomy" id="1286631"/>
    <lineage>
        <taxon>Bacteria</taxon>
        <taxon>Pseudomonadati</taxon>
        <taxon>Pseudomonadota</taxon>
        <taxon>Betaproteobacteria</taxon>
        <taxon>Burkholderiales</taxon>
        <taxon>Sphaerotilaceae</taxon>
        <taxon>Sphaerotilus</taxon>
    </lineage>
</organism>
<dbReference type="Proteomes" id="UP000026714">
    <property type="component" value="Unassembled WGS sequence"/>
</dbReference>
<sequence length="254" mass="27083">MMSIDCPAFSSLPPGAAGPIRVLTLDLDDTLWPVGPTLVRAEQMLHDWLRAQAPATAAAFGVERMVALRNQVAQRRPDLAHDLTALRRITLREALAASGDDVGLADPAFDVFFAARQQVTWYEDVAEALERLGRRFVLFGLTNGNAGLEATGLTPHLRGVISARDCGVAKPDARIFAAACAALAVSPAEVLHVGDDWALDVVGARQAGLHSAWVRRSDAAHRPGPASGQPQDGLDHLHHLTVPDLARLADLLGV</sequence>
<keyword evidence="3" id="KW-1185">Reference proteome</keyword>
<dbReference type="InterPro" id="IPR036412">
    <property type="entry name" value="HAD-like_sf"/>
</dbReference>
<dbReference type="NCBIfam" id="TIGR01509">
    <property type="entry name" value="HAD-SF-IA-v3"/>
    <property type="match status" value="1"/>
</dbReference>
<evidence type="ECO:0000256" key="1">
    <source>
        <dbReference type="ARBA" id="ARBA00022801"/>
    </source>
</evidence>
<reference evidence="2 3" key="1">
    <citation type="journal article" date="2014" name="FEMS Microbiol. Ecol.">
        <title>Sphaerotilus natans encrusted with nanoball-shaped Fe(III) oxide minerals formed by nitrate-reducing mixotrophic Fe(II) oxidation.</title>
        <authorList>
            <person name="Park S."/>
            <person name="Kim D.H."/>
            <person name="Lee J.H."/>
            <person name="Hur H.G."/>
        </authorList>
    </citation>
    <scope>NUCLEOTIDE SEQUENCE [LARGE SCALE GENOMIC DNA]</scope>
    <source>
        <strain evidence="2 3">DSM 6575</strain>
    </source>
</reference>
<dbReference type="AlphaFoldDB" id="A0A059KGS5"/>
<name>A0A059KGS5_9BURK</name>
<dbReference type="SFLD" id="SFLDS00003">
    <property type="entry name" value="Haloacid_Dehalogenase"/>
    <property type="match status" value="1"/>
</dbReference>
<proteinExistence type="predicted"/>
<dbReference type="InterPro" id="IPR051540">
    <property type="entry name" value="S-2-haloacid_dehalogenase"/>
</dbReference>
<dbReference type="SFLD" id="SFLDG01129">
    <property type="entry name" value="C1.5:_HAD__Beta-PGM__Phosphata"/>
    <property type="match status" value="1"/>
</dbReference>
<dbReference type="NCBIfam" id="TIGR01549">
    <property type="entry name" value="HAD-SF-IA-v1"/>
    <property type="match status" value="1"/>
</dbReference>
<dbReference type="eggNOG" id="COG1011">
    <property type="taxonomic scope" value="Bacteria"/>
</dbReference>
<dbReference type="Gene3D" id="1.20.120.1600">
    <property type="match status" value="1"/>
</dbReference>
<dbReference type="Pfam" id="PF00702">
    <property type="entry name" value="Hydrolase"/>
    <property type="match status" value="1"/>
</dbReference>
<protein>
    <submittedName>
        <fullName evidence="2">HAD family hydrolase</fullName>
    </submittedName>
</protein>
<keyword evidence="1 2" id="KW-0378">Hydrolase</keyword>
<dbReference type="InterPro" id="IPR023214">
    <property type="entry name" value="HAD_sf"/>
</dbReference>
<accession>A0A059KGS5</accession>
<gene>
    <name evidence="2" type="ORF">X805_39930</name>
</gene>
<evidence type="ECO:0000313" key="3">
    <source>
        <dbReference type="Proteomes" id="UP000026714"/>
    </source>
</evidence>
<dbReference type="InterPro" id="IPR006439">
    <property type="entry name" value="HAD-SF_hydro_IA"/>
</dbReference>
<dbReference type="Gene3D" id="3.40.50.1000">
    <property type="entry name" value="HAD superfamily/HAD-like"/>
    <property type="match status" value="1"/>
</dbReference>
<comment type="caution">
    <text evidence="2">The sequence shown here is derived from an EMBL/GenBank/DDBJ whole genome shotgun (WGS) entry which is preliminary data.</text>
</comment>
<dbReference type="SUPFAM" id="SSF56784">
    <property type="entry name" value="HAD-like"/>
    <property type="match status" value="1"/>
</dbReference>
<dbReference type="EMBL" id="AZRA01000143">
    <property type="protein sequence ID" value="KDB50419.1"/>
    <property type="molecule type" value="Genomic_DNA"/>
</dbReference>